<dbReference type="Pfam" id="PF13018">
    <property type="entry name" value="ESPR"/>
    <property type="match status" value="1"/>
</dbReference>
<accession>A0A2N7WUQ7</accession>
<evidence type="ECO:0000313" key="4">
    <source>
        <dbReference type="EMBL" id="PMS33137.1"/>
    </source>
</evidence>
<protein>
    <recommendedName>
        <fullName evidence="2">ESPR domain-containing protein</fullName>
    </recommendedName>
</protein>
<reference evidence="3 6" key="2">
    <citation type="submission" date="2020-04" db="EMBL/GenBank/DDBJ databases">
        <authorList>
            <person name="De Canck E."/>
        </authorList>
    </citation>
    <scope>NUCLEOTIDE SEQUENCE [LARGE SCALE GENOMIC DNA]</scope>
    <source>
        <strain evidence="3 6">LMG 27174</strain>
    </source>
</reference>
<keyword evidence="1" id="KW-0472">Membrane</keyword>
<feature type="domain" description="ESPR" evidence="2">
    <location>
        <begin position="1"/>
        <end position="36"/>
    </location>
</feature>
<dbReference type="EMBL" id="CADIJZ010000002">
    <property type="protein sequence ID" value="CAB3642260.1"/>
    <property type="molecule type" value="Genomic_DNA"/>
</dbReference>
<evidence type="ECO:0000256" key="1">
    <source>
        <dbReference type="SAM" id="Phobius"/>
    </source>
</evidence>
<reference evidence="4 5" key="1">
    <citation type="submission" date="2018-01" db="EMBL/GenBank/DDBJ databases">
        <title>Whole genome analyses suggest that Burkholderia sensu lato contains two further novel genera in the rhizoxinica-symbiotica group Mycetohabitans gen. nov., and Trinickia gen. nov.: implications for the evolution of diazotrophy and nodulation in the Burkholderiaceae.</title>
        <authorList>
            <person name="Estrada-de los Santos P."/>
            <person name="Palmer M."/>
            <person name="Chavez-Ramirez B."/>
            <person name="Beukes C."/>
            <person name="Steenkamp E.T."/>
            <person name="Hirsch A.M."/>
            <person name="Manyaka P."/>
            <person name="Maluk M."/>
            <person name="Lafos M."/>
            <person name="Crook M."/>
            <person name="Gross E."/>
            <person name="Simon M.F."/>
            <person name="Bueno dos Reis Junior F."/>
            <person name="Poole P.S."/>
            <person name="Venter S.N."/>
            <person name="James E.K."/>
        </authorList>
    </citation>
    <scope>NUCLEOTIDE SEQUENCE [LARGE SCALE GENOMIC DNA]</scope>
    <source>
        <strain evidence="4 5">WSM 3937</strain>
    </source>
</reference>
<dbReference type="InterPro" id="IPR024973">
    <property type="entry name" value="ESPR"/>
</dbReference>
<organism evidence="3 6">
    <name type="scientific">Paraburkholderia rhynchosiae</name>
    <dbReference type="NCBI Taxonomy" id="487049"/>
    <lineage>
        <taxon>Bacteria</taxon>
        <taxon>Pseudomonadati</taxon>
        <taxon>Pseudomonadota</taxon>
        <taxon>Betaproteobacteria</taxon>
        <taxon>Burkholderiales</taxon>
        <taxon>Burkholderiaceae</taxon>
        <taxon>Paraburkholderia</taxon>
    </lineage>
</organism>
<dbReference type="EMBL" id="PNXY01000003">
    <property type="protein sequence ID" value="PMS33137.1"/>
    <property type="molecule type" value="Genomic_DNA"/>
</dbReference>
<evidence type="ECO:0000259" key="2">
    <source>
        <dbReference type="Pfam" id="PF13018"/>
    </source>
</evidence>
<dbReference type="Proteomes" id="UP000235659">
    <property type="component" value="Unassembled WGS sequence"/>
</dbReference>
<dbReference type="Proteomes" id="UP000494205">
    <property type="component" value="Unassembled WGS sequence"/>
</dbReference>
<evidence type="ECO:0000313" key="6">
    <source>
        <dbReference type="Proteomes" id="UP000494205"/>
    </source>
</evidence>
<sequence length="78" mass="8086">MNRKTYRLVYSRLRGMLVAVGETATATGKAAGQTTVPKRSDAAGYTAGHTAQFTLRQIAFAALALLGVLPAFSGAITG</sequence>
<name>A0A2N7WUQ7_9BURK</name>
<dbReference type="AlphaFoldDB" id="A0A2N7WUQ7"/>
<evidence type="ECO:0000313" key="5">
    <source>
        <dbReference type="Proteomes" id="UP000235659"/>
    </source>
</evidence>
<dbReference type="OrthoDB" id="5666689at2"/>
<keyword evidence="1" id="KW-0812">Transmembrane</keyword>
<evidence type="ECO:0000313" key="3">
    <source>
        <dbReference type="EMBL" id="CAB3642260.1"/>
    </source>
</evidence>
<proteinExistence type="predicted"/>
<keyword evidence="1" id="KW-1133">Transmembrane helix</keyword>
<feature type="transmembrane region" description="Helical" evidence="1">
    <location>
        <begin position="58"/>
        <end position="76"/>
    </location>
</feature>
<gene>
    <name evidence="4" type="ORF">C0Z16_06395</name>
    <name evidence="3" type="ORF">LMG27174_00497</name>
</gene>
<dbReference type="RefSeq" id="WP_102631318.1">
    <property type="nucleotide sequence ID" value="NZ_CADIJZ010000002.1"/>
</dbReference>
<keyword evidence="5" id="KW-1185">Reference proteome</keyword>